<dbReference type="InterPro" id="IPR036322">
    <property type="entry name" value="WD40_repeat_dom_sf"/>
</dbReference>
<evidence type="ECO:0000313" key="3">
    <source>
        <dbReference type="Proteomes" id="UP000014680"/>
    </source>
</evidence>
<keyword evidence="1" id="KW-0175">Coiled coil</keyword>
<dbReference type="Proteomes" id="UP000014680">
    <property type="component" value="Unassembled WGS sequence"/>
</dbReference>
<dbReference type="Gene3D" id="2.130.10.10">
    <property type="entry name" value="YVTN repeat-like/Quinoprotein amine dehydrogenase"/>
    <property type="match status" value="1"/>
</dbReference>
<reference evidence="2 3" key="1">
    <citation type="submission" date="2012-10" db="EMBL/GenBank/DDBJ databases">
        <authorList>
            <person name="Zafar N."/>
            <person name="Inman J."/>
            <person name="Hall N."/>
            <person name="Lorenzi H."/>
            <person name="Caler E."/>
        </authorList>
    </citation>
    <scope>NUCLEOTIDE SEQUENCE [LARGE SCALE GENOMIC DNA]</scope>
    <source>
        <strain evidence="2 3">IP1</strain>
    </source>
</reference>
<dbReference type="VEuPathDB" id="AmoebaDB:EIN_224240"/>
<feature type="coiled-coil region" evidence="1">
    <location>
        <begin position="142"/>
        <end position="176"/>
    </location>
</feature>
<dbReference type="OMA" id="CENEMIS"/>
<dbReference type="GeneID" id="14887128"/>
<dbReference type="InterPro" id="IPR015943">
    <property type="entry name" value="WD40/YVTN_repeat-like_dom_sf"/>
</dbReference>
<name>A0A0A1U283_ENTIV</name>
<dbReference type="SUPFAM" id="SSF50978">
    <property type="entry name" value="WD40 repeat-like"/>
    <property type="match status" value="1"/>
</dbReference>
<dbReference type="KEGG" id="eiv:EIN_224240"/>
<proteinExistence type="predicted"/>
<dbReference type="RefSeq" id="XP_004254952.1">
    <property type="nucleotide sequence ID" value="XM_004254904.1"/>
</dbReference>
<evidence type="ECO:0000256" key="1">
    <source>
        <dbReference type="SAM" id="Coils"/>
    </source>
</evidence>
<dbReference type="EMBL" id="KB206756">
    <property type="protein sequence ID" value="ELP88181.1"/>
    <property type="molecule type" value="Genomic_DNA"/>
</dbReference>
<gene>
    <name evidence="2" type="ORF">EIN_224240</name>
</gene>
<organism evidence="2 3">
    <name type="scientific">Entamoeba invadens IP1</name>
    <dbReference type="NCBI Taxonomy" id="370355"/>
    <lineage>
        <taxon>Eukaryota</taxon>
        <taxon>Amoebozoa</taxon>
        <taxon>Evosea</taxon>
        <taxon>Archamoebae</taxon>
        <taxon>Mastigamoebida</taxon>
        <taxon>Entamoebidae</taxon>
        <taxon>Entamoeba</taxon>
    </lineage>
</organism>
<dbReference type="OrthoDB" id="28835at2759"/>
<dbReference type="AlphaFoldDB" id="A0A0A1U283"/>
<accession>A0A0A1U283</accession>
<keyword evidence="3" id="KW-1185">Reference proteome</keyword>
<evidence type="ECO:0000313" key="2">
    <source>
        <dbReference type="EMBL" id="ELP88181.1"/>
    </source>
</evidence>
<protein>
    <submittedName>
        <fullName evidence="2">Uncharacterized protein</fullName>
    </submittedName>
</protein>
<sequence length="556" mass="63495">MWSSSQPLCQFSYEYSYITRGNSDPQKSGSSLSDSSNVDSFCFFEYNNDKYFAIGDHSGRLSVFNYFSGVILKSVTIKSCATGQLRAKKFAMFLKEVIEETEEKIKRVNKARLSRGIISLQKTGQVIDTTPILKENNIIDDYTAEAKKKEEIDAELASLTNEMDELKKMHQDLQIQFKQLTPSTEYILLTTAENYIKEVFEKYNFDCESKMISSGAIGDVVFLDGVLCVAFRKDLHKISFTEFIENQQDEWIVKEGSNTVHDGMIKKIHIIDNILVTIANDKKIALWTIQNEMPLCIILRESDDYYKTSEVITYNNQNYLFISRQNEIHVFLMDTQNPTNSHFLQKLEVNGKSIHEDDVDIIAQTSQNRILTASCEGRVVIWDLKSLTFSQLIHLISHNTDQKKLYNISAMVSVLESNGITHYLTFGQWIVALEEKNGVFSDISPKRNEDVFQQPYGKYSVDVTHILTIGNIVLVVTAESGTIYIHMKNKKPRGRDELVFIESINLNGKITAVHMLDIDEGSFIVTINDGTVLMLKDSAKEMKRRQTLFLAEMQGF</sequence>